<keyword evidence="4" id="KW-1185">Reference proteome</keyword>
<comment type="caution">
    <text evidence="3">The sequence shown here is derived from an EMBL/GenBank/DDBJ whole genome shotgun (WGS) entry which is preliminary data.</text>
</comment>
<dbReference type="SUPFAM" id="SSF75304">
    <property type="entry name" value="Amidase signature (AS) enzymes"/>
    <property type="match status" value="1"/>
</dbReference>
<dbReference type="InterPro" id="IPR036928">
    <property type="entry name" value="AS_sf"/>
</dbReference>
<dbReference type="PANTHER" id="PTHR42678">
    <property type="entry name" value="AMIDASE"/>
    <property type="match status" value="1"/>
</dbReference>
<proteinExistence type="predicted"/>
<accession>A0A437M0U7</accession>
<dbReference type="Gene3D" id="3.90.1300.10">
    <property type="entry name" value="Amidase signature (AS) domain"/>
    <property type="match status" value="1"/>
</dbReference>
<reference evidence="3 4" key="1">
    <citation type="submission" date="2019-01" db="EMBL/GenBank/DDBJ databases">
        <authorList>
            <person name="Chen W.-M."/>
        </authorList>
    </citation>
    <scope>NUCLEOTIDE SEQUENCE [LARGE SCALE GENOMIC DNA]</scope>
    <source>
        <strain evidence="3 4">CCP-7</strain>
    </source>
</reference>
<evidence type="ECO:0000313" key="3">
    <source>
        <dbReference type="EMBL" id="RVT91321.1"/>
    </source>
</evidence>
<feature type="domain" description="Amidase" evidence="2">
    <location>
        <begin position="51"/>
        <end position="479"/>
    </location>
</feature>
<dbReference type="InterPro" id="IPR023631">
    <property type="entry name" value="Amidase_dom"/>
</dbReference>
<protein>
    <submittedName>
        <fullName evidence="3">Amidase</fullName>
    </submittedName>
</protein>
<dbReference type="PANTHER" id="PTHR42678:SF5">
    <property type="entry name" value="GLUTAMYL-TRNA(GLN) AMIDOTRANSFERASE SUBUNIT A"/>
    <property type="match status" value="1"/>
</dbReference>
<keyword evidence="1" id="KW-0732">Signal</keyword>
<name>A0A437M0U7_9SPHN</name>
<dbReference type="AlphaFoldDB" id="A0A437M0U7"/>
<evidence type="ECO:0000313" key="4">
    <source>
        <dbReference type="Proteomes" id="UP000282971"/>
    </source>
</evidence>
<dbReference type="Pfam" id="PF01425">
    <property type="entry name" value="Amidase"/>
    <property type="match status" value="1"/>
</dbReference>
<organism evidence="3 4">
    <name type="scientific">Sphingomonas crocodyli</name>
    <dbReference type="NCBI Taxonomy" id="1979270"/>
    <lineage>
        <taxon>Bacteria</taxon>
        <taxon>Pseudomonadati</taxon>
        <taxon>Pseudomonadota</taxon>
        <taxon>Alphaproteobacteria</taxon>
        <taxon>Sphingomonadales</taxon>
        <taxon>Sphingomonadaceae</taxon>
        <taxon>Sphingomonas</taxon>
    </lineage>
</organism>
<dbReference type="Proteomes" id="UP000282971">
    <property type="component" value="Unassembled WGS sequence"/>
</dbReference>
<sequence>MRAGRVRKMGLLVAASLLSVGASPPAFDVTEASIADLDTALADGRVTSRHLVEAYLARIAAYDRAGPRLNAIVRTNPKALAEADAFDRERRTKGPRGPLHGVPILVKDNYDTAGMPTSGGTLALATLQPTADAEQVAMLRKAGAIIIGKTTMHELAAGTTTVSSLTGYSRNPYDPARSPGGSSGGTGAAVAASFAAAGMGSDTCGSIRIPSAYQNLVGLRATSGLSSTKGVMPLSHTQDVAGPLARSVDDLAIMLDATVPDRVDGKSRGSYRAALRGDGLKGARIGVLRGYFGPVPDYKEGQDLVDRALGQMRDAGADLTDVTIPGLDDMLADSALILHEFKYDLAAYLAAQPYPPVASLSQILALGLQHDELDARFRQRDAPAQRDEAAYARAMEKRAAVRAAVLKLMAEQHLDAILYPTTLRRPPLIGGDESGILPSCQLSASAGLPVIAIPAGLTDRALPIGLELMGAPFAEPTLLRLAYGWERVAHPRKAPFSTPPLIDGKGPAVRTFATAAGSASARFRYDPTTGALDVTAEAGVAAPDVIALTIHRGAADGAPGPVLANLILPGSANGTAHMVLPARDRAELLGGRLYLALYTRTAPLGSGQAVIVPYP</sequence>
<feature type="chain" id="PRO_5019353872" evidence="1">
    <location>
        <begin position="29"/>
        <end position="615"/>
    </location>
</feature>
<dbReference type="OrthoDB" id="8872210at2"/>
<feature type="signal peptide" evidence="1">
    <location>
        <begin position="1"/>
        <end position="28"/>
    </location>
</feature>
<gene>
    <name evidence="3" type="ORF">EOD43_15075</name>
</gene>
<evidence type="ECO:0000256" key="1">
    <source>
        <dbReference type="SAM" id="SignalP"/>
    </source>
</evidence>
<dbReference type="EMBL" id="SACN01000002">
    <property type="protein sequence ID" value="RVT91321.1"/>
    <property type="molecule type" value="Genomic_DNA"/>
</dbReference>
<evidence type="ECO:0000259" key="2">
    <source>
        <dbReference type="Pfam" id="PF01425"/>
    </source>
</evidence>